<dbReference type="RefSeq" id="WP_055674039.1">
    <property type="nucleotide sequence ID" value="NZ_CXWD01000034.1"/>
</dbReference>
<reference evidence="2" key="1">
    <citation type="submission" date="2015-07" db="EMBL/GenBank/DDBJ databases">
        <authorList>
            <person name="Rodrigo-Torres Lidia"/>
            <person name="Arahal R.David."/>
        </authorList>
    </citation>
    <scope>NUCLEOTIDE SEQUENCE [LARGE SCALE GENOMIC DNA]</scope>
    <source>
        <strain evidence="2">CECT 5112</strain>
    </source>
</reference>
<gene>
    <name evidence="1" type="ORF">LAX5112_04895</name>
</gene>
<organism evidence="1 2">
    <name type="scientific">Roseibium alexandrii</name>
    <dbReference type="NCBI Taxonomy" id="388408"/>
    <lineage>
        <taxon>Bacteria</taxon>
        <taxon>Pseudomonadati</taxon>
        <taxon>Pseudomonadota</taxon>
        <taxon>Alphaproteobacteria</taxon>
        <taxon>Hyphomicrobiales</taxon>
        <taxon>Stappiaceae</taxon>
        <taxon>Roseibium</taxon>
    </lineage>
</organism>
<dbReference type="STRING" id="388408.LAX5112_04895"/>
<evidence type="ECO:0000313" key="2">
    <source>
        <dbReference type="Proteomes" id="UP000053235"/>
    </source>
</evidence>
<protein>
    <submittedName>
        <fullName evidence="1">Uncharacterized protein</fullName>
    </submittedName>
</protein>
<dbReference type="AlphaFoldDB" id="A0A0M7AUY2"/>
<proteinExistence type="predicted"/>
<keyword evidence="2" id="KW-1185">Reference proteome</keyword>
<dbReference type="Proteomes" id="UP000053235">
    <property type="component" value="Unassembled WGS sequence"/>
</dbReference>
<dbReference type="OrthoDB" id="9829921at2"/>
<accession>A0A0M7AUY2</accession>
<dbReference type="EMBL" id="CXWD01000034">
    <property type="protein sequence ID" value="CTQ77394.1"/>
    <property type="molecule type" value="Genomic_DNA"/>
</dbReference>
<sequence>MTDYALTHFNRPFGNDPTQAAITEVPDQPKFDDVSSRLEELRAFETADILEMMEGIKTAIDMSKHAEAFKGKTRETYIACNLALNERMMQSFCPAPVFRPQPKRTNFPIGSEAALSNIARIIDMHFCAMMGHTPVTHELSQEIFGKPFDFDKAFEFSSTPGKVPAKLKILELADEETISLCRLGNMSLKTADDRIAQKAFFDRRRSYLVRLKNRSIQGKPNHEAQADLLAVGSMLKALDYEVTGKNLMLGCRLIGRTFGDRPSGYKNRYQKLMKTLRGKKPA</sequence>
<evidence type="ECO:0000313" key="1">
    <source>
        <dbReference type="EMBL" id="CTQ77394.1"/>
    </source>
</evidence>
<name>A0A0M7AUY2_9HYPH</name>